<sequence>MAPGWGTRSAIAIGGVLPGAVALAVTLARHYPADGLNRLYAAVLLTLAASVAALLWMLVAPGPRQAVWRAGVWLAVLVPCALFWGGR</sequence>
<feature type="transmembrane region" description="Helical" evidence="1">
    <location>
        <begin position="66"/>
        <end position="85"/>
    </location>
</feature>
<gene>
    <name evidence="2" type="ORF">DT99_03425</name>
</gene>
<accession>A0A071MJW0</accession>
<evidence type="ECO:0000313" key="2">
    <source>
        <dbReference type="EMBL" id="KEA61182.1"/>
    </source>
</evidence>
<keyword evidence="1" id="KW-0472">Membrane</keyword>
<organism evidence="2">
    <name type="scientific">Burkholderia cenocepacia</name>
    <dbReference type="NCBI Taxonomy" id="95486"/>
    <lineage>
        <taxon>Bacteria</taxon>
        <taxon>Pseudomonadati</taxon>
        <taxon>Pseudomonadota</taxon>
        <taxon>Betaproteobacteria</taxon>
        <taxon>Burkholderiales</taxon>
        <taxon>Burkholderiaceae</taxon>
        <taxon>Burkholderia</taxon>
        <taxon>Burkholderia cepacia complex</taxon>
    </lineage>
</organism>
<name>A0A071MJW0_9BURK</name>
<keyword evidence="1" id="KW-0812">Transmembrane</keyword>
<keyword evidence="1" id="KW-1133">Transmembrane helix</keyword>
<reference evidence="2" key="1">
    <citation type="submission" date="2014-04" db="EMBL/GenBank/DDBJ databases">
        <title>In planta biocontrol of soil-borne Fusarium wilt of banana through a plant endophytic bacterium, Burkholderia cenocepacia 869T2.</title>
        <authorList>
            <person name="Ho Y.-N."/>
            <person name="Chiang H.-M."/>
            <person name="Chao C.-P."/>
            <person name="Su C.-C."/>
            <person name="Hsu H.-F."/>
            <person name="Guo C.-T."/>
            <person name="Hsieh J.-L."/>
            <person name="Huang C.-C."/>
        </authorList>
    </citation>
    <scope>NUCLEOTIDE SEQUENCE [LARGE SCALE GENOMIC DNA]</scope>
    <source>
        <strain evidence="2">869T2</strain>
    </source>
</reference>
<feature type="transmembrane region" description="Helical" evidence="1">
    <location>
        <begin position="6"/>
        <end position="27"/>
    </location>
</feature>
<dbReference type="OrthoDB" id="9035808at2"/>
<feature type="transmembrane region" description="Helical" evidence="1">
    <location>
        <begin position="39"/>
        <end position="60"/>
    </location>
</feature>
<dbReference type="AlphaFoldDB" id="A0A071MJW0"/>
<protein>
    <submittedName>
        <fullName evidence="2">Membrane protein</fullName>
    </submittedName>
</protein>
<evidence type="ECO:0000256" key="1">
    <source>
        <dbReference type="SAM" id="Phobius"/>
    </source>
</evidence>
<dbReference type="EMBL" id="JJOA01000002">
    <property type="protein sequence ID" value="KEA61182.1"/>
    <property type="molecule type" value="Genomic_DNA"/>
</dbReference>
<comment type="caution">
    <text evidence="2">The sequence shown here is derived from an EMBL/GenBank/DDBJ whole genome shotgun (WGS) entry which is preliminary data.</text>
</comment>
<proteinExistence type="predicted"/>